<evidence type="ECO:0000313" key="2">
    <source>
        <dbReference type="Proteomes" id="UP000588051"/>
    </source>
</evidence>
<dbReference type="RefSeq" id="WP_176805260.1">
    <property type="nucleotide sequence ID" value="NZ_JABXYJ010000026.1"/>
</dbReference>
<dbReference type="AlphaFoldDB" id="A0A850QQB4"/>
<organism evidence="1 2">
    <name type="scientific">Undibacterium oligocarboniphilum</name>
    <dbReference type="NCBI Taxonomy" id="666702"/>
    <lineage>
        <taxon>Bacteria</taxon>
        <taxon>Pseudomonadati</taxon>
        <taxon>Pseudomonadota</taxon>
        <taxon>Betaproteobacteria</taxon>
        <taxon>Burkholderiales</taxon>
        <taxon>Oxalobacteraceae</taxon>
        <taxon>Undibacterium</taxon>
    </lineage>
</organism>
<reference evidence="1 2" key="1">
    <citation type="submission" date="2020-06" db="EMBL/GenBank/DDBJ databases">
        <authorList>
            <person name="Qiu C."/>
            <person name="Liu Z."/>
        </authorList>
    </citation>
    <scope>NUCLEOTIDE SEQUENCE [LARGE SCALE GENOMIC DNA]</scope>
    <source>
        <strain evidence="1 2">EM 1</strain>
    </source>
</reference>
<comment type="caution">
    <text evidence="1">The sequence shown here is derived from an EMBL/GenBank/DDBJ whole genome shotgun (WGS) entry which is preliminary data.</text>
</comment>
<protein>
    <submittedName>
        <fullName evidence="1">Uncharacterized protein</fullName>
    </submittedName>
</protein>
<proteinExistence type="predicted"/>
<keyword evidence="2" id="KW-1185">Reference proteome</keyword>
<sequence>MIGHFVNFPEGVKQHMGQAKIRQREGFAPKLIEEWEAEDCVNFAVALARITGWLLHVDWLTPSDEEDIPESELKPLRVYVGDNREGVFDVRGVKSIEDFSQGTVFKIAKSFKPKQGGIRTRYYDEAALLNLPLKYFPTEEKIAIATEAIKARPQFLNAIPAKPQSKIPAYHAARYTFGKCVAYAEALRELTGLQTAAIMVKKFTPFYRGTIRSDDGYVHSIVVHPDGMGEDAWGLATIDNIASRFGALLYEVSYEAHQEVVQNYLRTSNNIYQSELNVARELITQYRLNNTDQKTN</sequence>
<dbReference type="Proteomes" id="UP000588051">
    <property type="component" value="Unassembled WGS sequence"/>
</dbReference>
<gene>
    <name evidence="1" type="ORF">HV832_17105</name>
</gene>
<name>A0A850QQB4_9BURK</name>
<accession>A0A850QQB4</accession>
<evidence type="ECO:0000313" key="1">
    <source>
        <dbReference type="EMBL" id="NVO79533.1"/>
    </source>
</evidence>
<dbReference type="EMBL" id="JABXYJ010000026">
    <property type="protein sequence ID" value="NVO79533.1"/>
    <property type="molecule type" value="Genomic_DNA"/>
</dbReference>